<keyword evidence="3" id="KW-1185">Reference proteome</keyword>
<evidence type="ECO:0000259" key="1">
    <source>
        <dbReference type="PROSITE" id="PS51841"/>
    </source>
</evidence>
<dbReference type="PROSITE" id="PS51841">
    <property type="entry name" value="LTD"/>
    <property type="match status" value="1"/>
</dbReference>
<evidence type="ECO:0000313" key="2">
    <source>
        <dbReference type="EMBL" id="BCX48675.1"/>
    </source>
</evidence>
<dbReference type="InterPro" id="IPR036415">
    <property type="entry name" value="Lamin_tail_dom_sf"/>
</dbReference>
<dbReference type="EMBL" id="AP024702">
    <property type="protein sequence ID" value="BCX48675.1"/>
    <property type="molecule type" value="Genomic_DNA"/>
</dbReference>
<dbReference type="Proteomes" id="UP001374893">
    <property type="component" value="Chromosome"/>
</dbReference>
<dbReference type="RefSeq" id="WP_338685000.1">
    <property type="nucleotide sequence ID" value="NZ_AP024702.1"/>
</dbReference>
<accession>A0ABN6H4T1</accession>
<protein>
    <recommendedName>
        <fullName evidence="1">LTD domain-containing protein</fullName>
    </recommendedName>
</protein>
<name>A0ABN6H4T1_9BACT</name>
<evidence type="ECO:0000313" key="3">
    <source>
        <dbReference type="Proteomes" id="UP001374893"/>
    </source>
</evidence>
<dbReference type="SUPFAM" id="SSF74853">
    <property type="entry name" value="Lamin A/C globular tail domain"/>
    <property type="match status" value="1"/>
</dbReference>
<sequence length="265" mass="27366">MNQMLRFAVFLAFPAASTAEIVISEIDVLGDKVELVNVGAANFDLTGYYLCNRKNGSPFYQQISTGQIDAANSDTATLTVGPGQVLTLQLTAGFIPDGLGEFGLYSVASYGSSTAMTDYIAWGADGARDNVAAAKGIWGDTTFVAVTGMTVGQTIQLKPGMPGDAQSEYEIAASTIGAVQVAAPVELSVTSVSRVGNSLSVAFSGPPGVAAPMWSVEGGATLDAFPDDKTSDSVITETPASSGNYEAMIDVSTEGPVYFVRIVSP</sequence>
<dbReference type="InterPro" id="IPR001322">
    <property type="entry name" value="Lamin_tail_dom"/>
</dbReference>
<gene>
    <name evidence="2" type="ORF">HAHE_25830</name>
</gene>
<feature type="domain" description="LTD" evidence="1">
    <location>
        <begin position="9"/>
        <end position="145"/>
    </location>
</feature>
<reference evidence="2 3" key="1">
    <citation type="submission" date="2021-06" db="EMBL/GenBank/DDBJ databases">
        <title>Complete genome of Haloferula helveola possessing various polysaccharide degrading enzymes.</title>
        <authorList>
            <person name="Takami H."/>
            <person name="Huang C."/>
            <person name="Hamasaki K."/>
        </authorList>
    </citation>
    <scope>NUCLEOTIDE SEQUENCE [LARGE SCALE GENOMIC DNA]</scope>
    <source>
        <strain evidence="2 3">CN-1</strain>
    </source>
</reference>
<organism evidence="2 3">
    <name type="scientific">Haloferula helveola</name>
    <dbReference type="NCBI Taxonomy" id="490095"/>
    <lineage>
        <taxon>Bacteria</taxon>
        <taxon>Pseudomonadati</taxon>
        <taxon>Verrucomicrobiota</taxon>
        <taxon>Verrucomicrobiia</taxon>
        <taxon>Verrucomicrobiales</taxon>
        <taxon>Verrucomicrobiaceae</taxon>
        <taxon>Haloferula</taxon>
    </lineage>
</organism>
<proteinExistence type="predicted"/>